<proteinExistence type="predicted"/>
<dbReference type="EMBL" id="SNRW01039361">
    <property type="protein sequence ID" value="KAA6352762.1"/>
    <property type="molecule type" value="Genomic_DNA"/>
</dbReference>
<name>A0A5J4T475_9EUKA</name>
<feature type="non-terminal residue" evidence="1">
    <location>
        <position position="1"/>
    </location>
</feature>
<comment type="caution">
    <text evidence="1">The sequence shown here is derived from an EMBL/GenBank/DDBJ whole genome shotgun (WGS) entry which is preliminary data.</text>
</comment>
<gene>
    <name evidence="1" type="ORF">EZS28_051711</name>
</gene>
<dbReference type="Proteomes" id="UP000324800">
    <property type="component" value="Unassembled WGS sequence"/>
</dbReference>
<evidence type="ECO:0000313" key="2">
    <source>
        <dbReference type="Proteomes" id="UP000324800"/>
    </source>
</evidence>
<protein>
    <submittedName>
        <fullName evidence="1">Uncharacterized protein</fullName>
    </submittedName>
</protein>
<sequence length="182" mass="21165">CKQIINTPNFLNSLIKLTQFNFNNDTNKEEDNQSLSIRDESIRCLDSIHRYGDKQDQVELVTNRYTRVLVSIINTAGGNEQEQDRGIWDGLVDIYFFIKEILKGRQTDIFNPKPSLQPQPVLLKSCLEQIEDEGENEEIEAQLVNKEEGYGYNIMGNANRAKEMILNFFIGNSNPRPQWYDW</sequence>
<dbReference type="AlphaFoldDB" id="A0A5J4T475"/>
<evidence type="ECO:0000313" key="1">
    <source>
        <dbReference type="EMBL" id="KAA6352762.1"/>
    </source>
</evidence>
<organism evidence="1 2">
    <name type="scientific">Streblomastix strix</name>
    <dbReference type="NCBI Taxonomy" id="222440"/>
    <lineage>
        <taxon>Eukaryota</taxon>
        <taxon>Metamonada</taxon>
        <taxon>Preaxostyla</taxon>
        <taxon>Oxymonadida</taxon>
        <taxon>Streblomastigidae</taxon>
        <taxon>Streblomastix</taxon>
    </lineage>
</organism>
<accession>A0A5J4T475</accession>
<reference evidence="1 2" key="1">
    <citation type="submission" date="2019-03" db="EMBL/GenBank/DDBJ databases">
        <title>Single cell metagenomics reveals metabolic interactions within the superorganism composed of flagellate Streblomastix strix and complex community of Bacteroidetes bacteria on its surface.</title>
        <authorList>
            <person name="Treitli S.C."/>
            <person name="Kolisko M."/>
            <person name="Husnik F."/>
            <person name="Keeling P."/>
            <person name="Hampl V."/>
        </authorList>
    </citation>
    <scope>NUCLEOTIDE SEQUENCE [LARGE SCALE GENOMIC DNA]</scope>
    <source>
        <strain evidence="1">ST1C</strain>
    </source>
</reference>